<name>A0ABR2J870_9PEZI</name>
<evidence type="ECO:0000313" key="2">
    <source>
        <dbReference type="Proteomes" id="UP001390339"/>
    </source>
</evidence>
<dbReference type="Gene3D" id="1.25.40.10">
    <property type="entry name" value="Tetratricopeptide repeat domain"/>
    <property type="match status" value="2"/>
</dbReference>
<proteinExistence type="predicted"/>
<dbReference type="EMBL" id="JAPCWZ010000003">
    <property type="protein sequence ID" value="KAK8873550.1"/>
    <property type="molecule type" value="Genomic_DNA"/>
</dbReference>
<evidence type="ECO:0000313" key="1">
    <source>
        <dbReference type="EMBL" id="KAK8873550.1"/>
    </source>
</evidence>
<reference evidence="1 2" key="1">
    <citation type="journal article" date="2024" name="IMA Fungus">
        <title>Apiospora arundinis, a panoply of carbohydrate-active enzymes and secondary metabolites.</title>
        <authorList>
            <person name="Sorensen T."/>
            <person name="Petersen C."/>
            <person name="Muurmann A.T."/>
            <person name="Christiansen J.V."/>
            <person name="Brundto M.L."/>
            <person name="Overgaard C.K."/>
            <person name="Boysen A.T."/>
            <person name="Wollenberg R.D."/>
            <person name="Larsen T.O."/>
            <person name="Sorensen J.L."/>
            <person name="Nielsen K.L."/>
            <person name="Sondergaard T.E."/>
        </authorList>
    </citation>
    <scope>NUCLEOTIDE SEQUENCE [LARGE SCALE GENOMIC DNA]</scope>
    <source>
        <strain evidence="1 2">AAU 773</strain>
    </source>
</reference>
<protein>
    <submittedName>
        <fullName evidence="1">Pfs domain-containing protein</fullName>
    </submittedName>
</protein>
<comment type="caution">
    <text evidence="1">The sequence shown here is derived from an EMBL/GenBank/DDBJ whole genome shotgun (WGS) entry which is preliminary data.</text>
</comment>
<dbReference type="SUPFAM" id="SSF48452">
    <property type="entry name" value="TPR-like"/>
    <property type="match status" value="1"/>
</dbReference>
<organism evidence="1 2">
    <name type="scientific">Apiospora arundinis</name>
    <dbReference type="NCBI Taxonomy" id="335852"/>
    <lineage>
        <taxon>Eukaryota</taxon>
        <taxon>Fungi</taxon>
        <taxon>Dikarya</taxon>
        <taxon>Ascomycota</taxon>
        <taxon>Pezizomycotina</taxon>
        <taxon>Sordariomycetes</taxon>
        <taxon>Xylariomycetidae</taxon>
        <taxon>Amphisphaeriales</taxon>
        <taxon>Apiosporaceae</taxon>
        <taxon>Apiospora</taxon>
    </lineage>
</organism>
<sequence>MSEEDQALARAVSEEVGGSPMALAHVGGYMTKHELSLQTIAERLRNPGLCDQIWREKYIISTLPHPLALADIWDTTLANLRPEGRAFLELLSFFDADQTPQYFWNSRITDEPQRAVLEKTLKDLQQRGLVHRKRIEGITYLSTHRALQRSMLCRLRWGSRLYHCTLENAIAMVSSACPDREPFDVPDYDFWPKYDRVFTQAESLRLRVASDRLPNVVAVNLCNIYAEVSRYLHLRSDHGRAQQLLEAGLGMCEAMPESAAASVYATLLLLSVENKNVLGPPKRTTAIPACNRAIVLRKERPTKDAEMDDLSLSDARQYLGRAFLEINDWPNASTQLLESLGLVEKHRAPHELPYSYCSAYEALSLVAMNQQRPIKALDLIDKAIWAAGLVQQPSAAVFHQLTLNRAVILFNQDDFGEAWKVARETLRSGEALLGAESPSVLSALFWVAHAAFRQTRFRETERNLRDLLRKSAESRQWPKECVARAKYLLAETLQGMSEEIEEAMELKKEAAEAIGENEDSLSMVDFDVRISIYHGRST</sequence>
<dbReference type="Proteomes" id="UP001390339">
    <property type="component" value="Unassembled WGS sequence"/>
</dbReference>
<keyword evidence="2" id="KW-1185">Reference proteome</keyword>
<dbReference type="InterPro" id="IPR011990">
    <property type="entry name" value="TPR-like_helical_dom_sf"/>
</dbReference>
<accession>A0ABR2J870</accession>
<gene>
    <name evidence="1" type="ORF">PGQ11_004064</name>
</gene>